<sequence>MANSNRLAKRYLEDLSKNPDELYQQGFAPLLRYLDANAPLASRIGYSISPKQDFVRFGQTPLLHFHSSAFTNVKLNSTTGDYKLKNSYWGMLGINGPLPSHLTEYAIERNYRLKDTTFTEFLDIFNHRFISLFYRAWADAEPTVSHDRSEQDNFKKRLGAISGESSAVPDSFNQNKNIHQYLVGLYSQKNRSAKTLCQILSEYLKLDVSIDEYQGCWYELQESEQTKLGCLNATLGVDSIIGSKTFQRSFNFAINVGPVDYKDYIRLLNNEHQLKTIIELTQKSVGQEYEFTINFILKPQQTKACQLGSAKLGINSWSQDKFSHLTQLNPILTYKKAC</sequence>
<dbReference type="InterPro" id="IPR010732">
    <property type="entry name" value="T6SS_TssG-like"/>
</dbReference>
<keyword evidence="2" id="KW-1185">Reference proteome</keyword>
<dbReference type="PANTHER" id="PTHR35564:SF4">
    <property type="entry name" value="CYTOPLASMIC PROTEIN"/>
    <property type="match status" value="1"/>
</dbReference>
<dbReference type="NCBIfam" id="TIGR03347">
    <property type="entry name" value="VI_chp_1"/>
    <property type="match status" value="1"/>
</dbReference>
<comment type="caution">
    <text evidence="1">The sequence shown here is derived from an EMBL/GenBank/DDBJ whole genome shotgun (WGS) entry which is preliminary data.</text>
</comment>
<accession>A0ABS9WZV3</accession>
<dbReference type="PANTHER" id="PTHR35564">
    <property type="match status" value="1"/>
</dbReference>
<reference evidence="1" key="1">
    <citation type="submission" date="2022-01" db="EMBL/GenBank/DDBJ databases">
        <title>Colwellia maritima, isolated from seawater.</title>
        <authorList>
            <person name="Kristyanto S."/>
            <person name="Jung J."/>
            <person name="Jeon C.O."/>
        </authorList>
    </citation>
    <scope>NUCLEOTIDE SEQUENCE</scope>
    <source>
        <strain evidence="1">MSW7</strain>
    </source>
</reference>
<name>A0ABS9WZV3_9GAMM</name>
<proteinExistence type="predicted"/>
<gene>
    <name evidence="1" type="primary">tssG</name>
    <name evidence="1" type="ORF">L3081_08515</name>
</gene>
<evidence type="ECO:0000313" key="1">
    <source>
        <dbReference type="EMBL" id="MCI2283434.1"/>
    </source>
</evidence>
<dbReference type="Pfam" id="PF06996">
    <property type="entry name" value="T6SS_TssG"/>
    <property type="match status" value="1"/>
</dbReference>
<dbReference type="EMBL" id="JAKKSL010000001">
    <property type="protein sequence ID" value="MCI2283434.1"/>
    <property type="molecule type" value="Genomic_DNA"/>
</dbReference>
<evidence type="ECO:0000313" key="2">
    <source>
        <dbReference type="Proteomes" id="UP001139646"/>
    </source>
</evidence>
<protein>
    <submittedName>
        <fullName evidence="1">Type VI secretion system baseplate subunit TssG</fullName>
    </submittedName>
</protein>
<dbReference type="RefSeq" id="WP_242284891.1">
    <property type="nucleotide sequence ID" value="NZ_JAKKSL010000001.1"/>
</dbReference>
<dbReference type="Proteomes" id="UP001139646">
    <property type="component" value="Unassembled WGS sequence"/>
</dbReference>
<organism evidence="1 2">
    <name type="scientific">Colwellia maritima</name>
    <dbReference type="NCBI Taxonomy" id="2912588"/>
    <lineage>
        <taxon>Bacteria</taxon>
        <taxon>Pseudomonadati</taxon>
        <taxon>Pseudomonadota</taxon>
        <taxon>Gammaproteobacteria</taxon>
        <taxon>Alteromonadales</taxon>
        <taxon>Colwelliaceae</taxon>
        <taxon>Colwellia</taxon>
    </lineage>
</organism>